<keyword evidence="2 6" id="KW-0238">DNA-binding</keyword>
<dbReference type="SMART" id="SM00345">
    <property type="entry name" value="HTH_GNTR"/>
    <property type="match status" value="1"/>
</dbReference>
<dbReference type="Pfam" id="PF00392">
    <property type="entry name" value="GntR"/>
    <property type="match status" value="1"/>
</dbReference>
<keyword evidence="1" id="KW-0805">Transcription regulation</keyword>
<evidence type="ECO:0000256" key="1">
    <source>
        <dbReference type="ARBA" id="ARBA00023015"/>
    </source>
</evidence>
<gene>
    <name evidence="6" type="ORF">GGD55_005147</name>
</gene>
<organism evidence="6 7">
    <name type="scientific">Rhizobium giardinii</name>
    <dbReference type="NCBI Taxonomy" id="56731"/>
    <lineage>
        <taxon>Bacteria</taxon>
        <taxon>Pseudomonadati</taxon>
        <taxon>Pseudomonadota</taxon>
        <taxon>Alphaproteobacteria</taxon>
        <taxon>Hyphomicrobiales</taxon>
        <taxon>Rhizobiaceae</taxon>
        <taxon>Rhizobium/Agrobacterium group</taxon>
        <taxon>Rhizobium</taxon>
    </lineage>
</organism>
<evidence type="ECO:0000259" key="5">
    <source>
        <dbReference type="PROSITE" id="PS50949"/>
    </source>
</evidence>
<comment type="caution">
    <text evidence="6">The sequence shown here is derived from an EMBL/GenBank/DDBJ whole genome shotgun (WGS) entry which is preliminary data.</text>
</comment>
<dbReference type="Gene3D" id="1.10.10.10">
    <property type="entry name" value="Winged helix-like DNA-binding domain superfamily/Winged helix DNA-binding domain"/>
    <property type="match status" value="1"/>
</dbReference>
<dbReference type="InterPro" id="IPR036390">
    <property type="entry name" value="WH_DNA-bd_sf"/>
</dbReference>
<proteinExistence type="predicted"/>
<dbReference type="InterPro" id="IPR000524">
    <property type="entry name" value="Tscrpt_reg_HTH_GntR"/>
</dbReference>
<evidence type="ECO:0000256" key="3">
    <source>
        <dbReference type="ARBA" id="ARBA00023163"/>
    </source>
</evidence>
<dbReference type="CDD" id="cd07377">
    <property type="entry name" value="WHTH_GntR"/>
    <property type="match status" value="1"/>
</dbReference>
<dbReference type="EMBL" id="JACHBK010000013">
    <property type="protein sequence ID" value="MBB5538417.1"/>
    <property type="molecule type" value="Genomic_DNA"/>
</dbReference>
<reference evidence="6 7" key="1">
    <citation type="submission" date="2020-08" db="EMBL/GenBank/DDBJ databases">
        <title>Genomic Encyclopedia of Type Strains, Phase IV (KMG-V): Genome sequencing to study the core and pangenomes of soil and plant-associated prokaryotes.</title>
        <authorList>
            <person name="Whitman W."/>
        </authorList>
    </citation>
    <scope>NUCLEOTIDE SEQUENCE [LARGE SCALE GENOMIC DNA]</scope>
    <source>
        <strain evidence="6 7">SEMIA 4084</strain>
    </source>
</reference>
<dbReference type="InterPro" id="IPR008920">
    <property type="entry name" value="TF_FadR/GntR_C"/>
</dbReference>
<dbReference type="Proteomes" id="UP000585507">
    <property type="component" value="Unassembled WGS sequence"/>
</dbReference>
<evidence type="ECO:0000313" key="7">
    <source>
        <dbReference type="Proteomes" id="UP000585507"/>
    </source>
</evidence>
<dbReference type="GO" id="GO:0003677">
    <property type="term" value="F:DNA binding"/>
    <property type="evidence" value="ECO:0007669"/>
    <property type="project" value="UniProtKB-KW"/>
</dbReference>
<dbReference type="SUPFAM" id="SSF48008">
    <property type="entry name" value="GntR ligand-binding domain-like"/>
    <property type="match status" value="1"/>
</dbReference>
<dbReference type="Gene3D" id="1.20.120.530">
    <property type="entry name" value="GntR ligand-binding domain-like"/>
    <property type="match status" value="1"/>
</dbReference>
<evidence type="ECO:0000256" key="4">
    <source>
        <dbReference type="SAM" id="MobiDB-lite"/>
    </source>
</evidence>
<dbReference type="AlphaFoldDB" id="A0A7W8UFF2"/>
<evidence type="ECO:0000313" key="6">
    <source>
        <dbReference type="EMBL" id="MBB5538417.1"/>
    </source>
</evidence>
<name>A0A7W8UFF2_9HYPH</name>
<dbReference type="PANTHER" id="PTHR43537">
    <property type="entry name" value="TRANSCRIPTIONAL REGULATOR, GNTR FAMILY"/>
    <property type="match status" value="1"/>
</dbReference>
<dbReference type="InterPro" id="IPR011711">
    <property type="entry name" value="GntR_C"/>
</dbReference>
<dbReference type="PANTHER" id="PTHR43537:SF53">
    <property type="entry name" value="HTH-TYPE TRANSCRIPTIONAL REPRESSOR NANR"/>
    <property type="match status" value="1"/>
</dbReference>
<feature type="domain" description="HTH gntR-type" evidence="5">
    <location>
        <begin position="8"/>
        <end position="75"/>
    </location>
</feature>
<sequence>MQDLHTAQTAQDDIERSIVAGILSARIKPGTRLSENQLATVFGVSRTRVREAMMRLETRAIVHVSPRRGWFVAEPSAGEAMTVYAARRVIESGLLRSMSELTDAGREKLHAHLAEEKEAIAAGDKQRLTCLMGDFHIRLAELSGNGVLIDILRDLTARTILISLLYQSDFHAMQSHLGHCTIVAALETGDFARAAELSIAHLEEVEEGLDLTSRRDPLSDLRTSLSLPPAAAQSTEAAVPSRRNNRKRRTA</sequence>
<protein>
    <submittedName>
        <fullName evidence="6">DNA-binding GntR family transcriptional regulator</fullName>
    </submittedName>
</protein>
<keyword evidence="7" id="KW-1185">Reference proteome</keyword>
<dbReference type="Pfam" id="PF07729">
    <property type="entry name" value="FCD"/>
    <property type="match status" value="1"/>
</dbReference>
<dbReference type="RefSeq" id="WP_018326057.1">
    <property type="nucleotide sequence ID" value="NZ_JACHBK010000013.1"/>
</dbReference>
<accession>A0A7W8UFF2</accession>
<feature type="region of interest" description="Disordered" evidence="4">
    <location>
        <begin position="220"/>
        <end position="251"/>
    </location>
</feature>
<dbReference type="SUPFAM" id="SSF46785">
    <property type="entry name" value="Winged helix' DNA-binding domain"/>
    <property type="match status" value="1"/>
</dbReference>
<dbReference type="PROSITE" id="PS50949">
    <property type="entry name" value="HTH_GNTR"/>
    <property type="match status" value="1"/>
</dbReference>
<keyword evidence="3" id="KW-0804">Transcription</keyword>
<feature type="compositionally biased region" description="Polar residues" evidence="4">
    <location>
        <begin position="221"/>
        <end position="236"/>
    </location>
</feature>
<evidence type="ECO:0000256" key="2">
    <source>
        <dbReference type="ARBA" id="ARBA00023125"/>
    </source>
</evidence>
<dbReference type="GO" id="GO:0003700">
    <property type="term" value="F:DNA-binding transcription factor activity"/>
    <property type="evidence" value="ECO:0007669"/>
    <property type="project" value="InterPro"/>
</dbReference>
<dbReference type="InterPro" id="IPR036388">
    <property type="entry name" value="WH-like_DNA-bd_sf"/>
</dbReference>
<dbReference type="SMART" id="SM00895">
    <property type="entry name" value="FCD"/>
    <property type="match status" value="1"/>
</dbReference>